<dbReference type="PROSITE" id="PS50011">
    <property type="entry name" value="PROTEIN_KINASE_DOM"/>
    <property type="match status" value="1"/>
</dbReference>
<comment type="caution">
    <text evidence="4">The sequence shown here is derived from an EMBL/GenBank/DDBJ whole genome shotgun (WGS) entry which is preliminary data.</text>
</comment>
<organism evidence="4 5">
    <name type="scientific">Paramecium octaurelia</name>
    <dbReference type="NCBI Taxonomy" id="43137"/>
    <lineage>
        <taxon>Eukaryota</taxon>
        <taxon>Sar</taxon>
        <taxon>Alveolata</taxon>
        <taxon>Ciliophora</taxon>
        <taxon>Intramacronucleata</taxon>
        <taxon>Oligohymenophorea</taxon>
        <taxon>Peniculida</taxon>
        <taxon>Parameciidae</taxon>
        <taxon>Paramecium</taxon>
    </lineage>
</organism>
<dbReference type="OrthoDB" id="1668230at2759"/>
<reference evidence="4" key="1">
    <citation type="submission" date="2021-01" db="EMBL/GenBank/DDBJ databases">
        <authorList>
            <consortium name="Genoscope - CEA"/>
            <person name="William W."/>
        </authorList>
    </citation>
    <scope>NUCLEOTIDE SEQUENCE</scope>
</reference>
<keyword evidence="2" id="KW-0067">ATP-binding</keyword>
<evidence type="ECO:0000313" key="4">
    <source>
        <dbReference type="EMBL" id="CAD8180231.1"/>
    </source>
</evidence>
<dbReference type="GO" id="GO:0004672">
    <property type="term" value="F:protein kinase activity"/>
    <property type="evidence" value="ECO:0007669"/>
    <property type="project" value="InterPro"/>
</dbReference>
<accession>A0A8S1VTV0</accession>
<sequence length="798" mass="94833">MKVTKLDFKAKEQKNLKIKFDLFNSQQILFTMELQVKEYISSLLKTQILENLTLKNKDKYLQHSTGFICFLQGYSLEIGYSVQPNINEAISHYLYGVKFFADPLCAFQLEQYYTKHKNNILASFCKYLYYLLIELVYEIKHSLKKVECQKYQDAVSKLAPTSDIPLNQMSNFLQALFLFRETESQQHYDQLLMNYEQMGNKIYAHPILIKQFTLSTKNPNKCPDIMYKLCSQVNPEFFFKQCLFNISLYGMIDDSYLNSIRQVILELSFLNRTENYAEVIKQLHIKGTEQVIHKLLIFQNRVKTQKEIELKSEEIKLIGQQNSLITLYILGKRQKNRSKNCFLCKAKLLLKNPWPESPFIIFVYMFYQAKLELHHQNHDGYTKLIDQNIFEECKRYYDRNAVKFNQARTLQFFSIRRRLDKQRDKITFKNKEIQSMFDQKRVQQLDLSRDNFLAIQQTQIELRRSFLNQSPQKKIIDSIKQNQSLYINSENKRLNFDRTIQGPQILHYLDDIQLQKSRFIDFENKIRYSKLNLIQQQEISEVQFISKSNRDGQISLGKYQGKVIFIKTLSCMSYDQINQYFKLVKKYFNLDHKNIRTIIGYNIEDLQEMDLSGQIRILTYKYDYNLRTFLQKNKISTKEKWHMAVQIIDAIYYLHQNEVIFCNLHPNNILIDGDTQVPVLIDFDLQFDKDYIDIKYMAKQVIEEEMPLFTEKTDIYSIGCILLYLFFGCQFQFHESHHSPTQILETLEDLNPDQSANVGFEIPPNLDGLLEKARVITLKCLNGEIELLDMLQHFYDNA</sequence>
<gene>
    <name evidence="4" type="ORF">POCTA_138.1.T0740221</name>
</gene>
<evidence type="ECO:0000256" key="2">
    <source>
        <dbReference type="ARBA" id="ARBA00022840"/>
    </source>
</evidence>
<name>A0A8S1VTV0_PAROT</name>
<dbReference type="PANTHER" id="PTHR27001">
    <property type="entry name" value="OS01G0253100 PROTEIN"/>
    <property type="match status" value="1"/>
</dbReference>
<keyword evidence="5" id="KW-1185">Reference proteome</keyword>
<dbReference type="AlphaFoldDB" id="A0A8S1VTV0"/>
<dbReference type="Pfam" id="PF00069">
    <property type="entry name" value="Pkinase"/>
    <property type="match status" value="1"/>
</dbReference>
<dbReference type="PANTHER" id="PTHR27001:SF931">
    <property type="entry name" value="OS11G0664100 PROTEIN"/>
    <property type="match status" value="1"/>
</dbReference>
<dbReference type="EMBL" id="CAJJDP010000073">
    <property type="protein sequence ID" value="CAD8180231.1"/>
    <property type="molecule type" value="Genomic_DNA"/>
</dbReference>
<keyword evidence="1" id="KW-0547">Nucleotide-binding</keyword>
<evidence type="ECO:0000256" key="1">
    <source>
        <dbReference type="ARBA" id="ARBA00022741"/>
    </source>
</evidence>
<dbReference type="GO" id="GO:0005886">
    <property type="term" value="C:plasma membrane"/>
    <property type="evidence" value="ECO:0007669"/>
    <property type="project" value="TreeGrafter"/>
</dbReference>
<evidence type="ECO:0000259" key="3">
    <source>
        <dbReference type="PROSITE" id="PS50011"/>
    </source>
</evidence>
<dbReference type="InterPro" id="IPR000719">
    <property type="entry name" value="Prot_kinase_dom"/>
</dbReference>
<proteinExistence type="predicted"/>
<protein>
    <recommendedName>
        <fullName evidence="3">Protein kinase domain-containing protein</fullName>
    </recommendedName>
</protein>
<dbReference type="GO" id="GO:0005524">
    <property type="term" value="F:ATP binding"/>
    <property type="evidence" value="ECO:0007669"/>
    <property type="project" value="UniProtKB-KW"/>
</dbReference>
<dbReference type="Proteomes" id="UP000683925">
    <property type="component" value="Unassembled WGS sequence"/>
</dbReference>
<dbReference type="SMART" id="SM00220">
    <property type="entry name" value="S_TKc"/>
    <property type="match status" value="1"/>
</dbReference>
<evidence type="ECO:0000313" key="5">
    <source>
        <dbReference type="Proteomes" id="UP000683925"/>
    </source>
</evidence>
<feature type="domain" description="Protein kinase" evidence="3">
    <location>
        <begin position="528"/>
        <end position="798"/>
    </location>
</feature>